<reference evidence="1 2" key="1">
    <citation type="submission" date="2020-08" db="EMBL/GenBank/DDBJ databases">
        <title>Sequencing the genomes of 1000 actinobacteria strains.</title>
        <authorList>
            <person name="Klenk H.-P."/>
        </authorList>
    </citation>
    <scope>NUCLEOTIDE SEQUENCE [LARGE SCALE GENOMIC DNA]</scope>
    <source>
        <strain evidence="1 2">DSM 45823</strain>
    </source>
</reference>
<keyword evidence="2" id="KW-1185">Reference proteome</keyword>
<dbReference type="Proteomes" id="UP000539313">
    <property type="component" value="Unassembled WGS sequence"/>
</dbReference>
<dbReference type="SUPFAM" id="SSF111069">
    <property type="entry name" value="Hypothetical protein yfbM"/>
    <property type="match status" value="1"/>
</dbReference>
<dbReference type="Pfam" id="PF08974">
    <property type="entry name" value="DUF1877"/>
    <property type="match status" value="1"/>
</dbReference>
<gene>
    <name evidence="1" type="ORF">HNR21_001277</name>
</gene>
<dbReference type="InterPro" id="IPR035944">
    <property type="entry name" value="YfbM-like_sf"/>
</dbReference>
<proteinExistence type="predicted"/>
<dbReference type="EMBL" id="JACJII010000001">
    <property type="protein sequence ID" value="MBA9002395.1"/>
    <property type="molecule type" value="Genomic_DNA"/>
</dbReference>
<dbReference type="RefSeq" id="WP_182704439.1">
    <property type="nucleotide sequence ID" value="NZ_JACJII010000001.1"/>
</dbReference>
<evidence type="ECO:0000313" key="1">
    <source>
        <dbReference type="EMBL" id="MBA9002395.1"/>
    </source>
</evidence>
<comment type="caution">
    <text evidence="1">The sequence shown here is derived from an EMBL/GenBank/DDBJ whole genome shotgun (WGS) entry which is preliminary data.</text>
</comment>
<dbReference type="InterPro" id="IPR015068">
    <property type="entry name" value="DUF1877"/>
</dbReference>
<dbReference type="AlphaFoldDB" id="A0A7W3MV10"/>
<evidence type="ECO:0000313" key="2">
    <source>
        <dbReference type="Proteomes" id="UP000539313"/>
    </source>
</evidence>
<protein>
    <recommendedName>
        <fullName evidence="3">DUF1877 family protein</fullName>
    </recommendedName>
</protein>
<dbReference type="Gene3D" id="3.40.1760.10">
    <property type="entry name" value="YfbM-like super family"/>
    <property type="match status" value="1"/>
</dbReference>
<evidence type="ECO:0008006" key="3">
    <source>
        <dbReference type="Google" id="ProtNLM"/>
    </source>
</evidence>
<sequence>MGMVAEYVRMTPVELERALADPEWAEEFTDDLLEGEFDAVLDGEVTEADRRGYDVDKTWDAMRILLHRAAPFETCPFLGGTPFGEVWSYDRPRALTVEQVRSIAEGLGAVAFDRLLDAFDEGALAGAYLGPWDRDGVEMLREHYDGLVRYFAAAAQAGHGMIAYLG</sequence>
<accession>A0A7W3MV10</accession>
<name>A0A7W3MV10_9ACTN</name>
<organism evidence="1 2">
    <name type="scientific">Thermomonospora cellulosilytica</name>
    <dbReference type="NCBI Taxonomy" id="1411118"/>
    <lineage>
        <taxon>Bacteria</taxon>
        <taxon>Bacillati</taxon>
        <taxon>Actinomycetota</taxon>
        <taxon>Actinomycetes</taxon>
        <taxon>Streptosporangiales</taxon>
        <taxon>Thermomonosporaceae</taxon>
        <taxon>Thermomonospora</taxon>
    </lineage>
</organism>